<evidence type="ECO:0000313" key="4">
    <source>
        <dbReference type="EMBL" id="KAB1223541.1"/>
    </source>
</evidence>
<dbReference type="Pfam" id="PF00657">
    <property type="entry name" value="Lipase_GDSL"/>
    <property type="match status" value="1"/>
</dbReference>
<keyword evidence="5" id="KW-1185">Reference proteome</keyword>
<evidence type="ECO:0000256" key="3">
    <source>
        <dbReference type="ARBA" id="ARBA00022963"/>
    </source>
</evidence>
<keyword evidence="2" id="KW-0378">Hydrolase</keyword>
<evidence type="ECO:0000256" key="1">
    <source>
        <dbReference type="ARBA" id="ARBA00008668"/>
    </source>
</evidence>
<comment type="caution">
    <text evidence="4">The sequence shown here is derived from an EMBL/GenBank/DDBJ whole genome shotgun (WGS) entry which is preliminary data.</text>
</comment>
<dbReference type="InterPro" id="IPR045136">
    <property type="entry name" value="Iah1-like"/>
</dbReference>
<dbReference type="GO" id="GO:0016042">
    <property type="term" value="P:lipid catabolic process"/>
    <property type="evidence" value="ECO:0007669"/>
    <property type="project" value="UniProtKB-KW"/>
</dbReference>
<evidence type="ECO:0000313" key="5">
    <source>
        <dbReference type="Proteomes" id="UP000516437"/>
    </source>
</evidence>
<keyword evidence="3" id="KW-0442">Lipid degradation</keyword>
<gene>
    <name evidence="4" type="ORF">CJ030_MR2G011234</name>
</gene>
<dbReference type="AlphaFoldDB" id="A0A6A1WEC8"/>
<dbReference type="GO" id="GO:0016788">
    <property type="term" value="F:hydrolase activity, acting on ester bonds"/>
    <property type="evidence" value="ECO:0007669"/>
    <property type="project" value="InterPro"/>
</dbReference>
<dbReference type="CDD" id="cd01838">
    <property type="entry name" value="Isoamyl_acetate_hydrolase_like"/>
    <property type="match status" value="1"/>
</dbReference>
<organism evidence="4 5">
    <name type="scientific">Morella rubra</name>
    <name type="common">Chinese bayberry</name>
    <dbReference type="NCBI Taxonomy" id="262757"/>
    <lineage>
        <taxon>Eukaryota</taxon>
        <taxon>Viridiplantae</taxon>
        <taxon>Streptophyta</taxon>
        <taxon>Embryophyta</taxon>
        <taxon>Tracheophyta</taxon>
        <taxon>Spermatophyta</taxon>
        <taxon>Magnoliopsida</taxon>
        <taxon>eudicotyledons</taxon>
        <taxon>Gunneridae</taxon>
        <taxon>Pentapetalae</taxon>
        <taxon>rosids</taxon>
        <taxon>fabids</taxon>
        <taxon>Fagales</taxon>
        <taxon>Myricaceae</taxon>
        <taxon>Morella</taxon>
    </lineage>
</organism>
<dbReference type="PANTHER" id="PTHR14209">
    <property type="entry name" value="ISOAMYL ACETATE-HYDROLYZING ESTERASE 1"/>
    <property type="match status" value="1"/>
</dbReference>
<comment type="similarity">
    <text evidence="1">Belongs to the 'GDSL' lipolytic enzyme family.</text>
</comment>
<protein>
    <submittedName>
        <fullName evidence="4">Uncharacterized protein</fullName>
    </submittedName>
</protein>
<dbReference type="EMBL" id="RXIC02000020">
    <property type="protein sequence ID" value="KAB1223541.1"/>
    <property type="molecule type" value="Genomic_DNA"/>
</dbReference>
<dbReference type="Proteomes" id="UP000516437">
    <property type="component" value="Chromosome 2"/>
</dbReference>
<dbReference type="SUPFAM" id="SSF52266">
    <property type="entry name" value="SGNH hydrolase"/>
    <property type="match status" value="1"/>
</dbReference>
<dbReference type="InterPro" id="IPR001087">
    <property type="entry name" value="GDSL"/>
</dbReference>
<dbReference type="PANTHER" id="PTHR14209:SF19">
    <property type="entry name" value="ISOAMYL ACETATE-HYDROLYZING ESTERASE 1 HOMOLOG"/>
    <property type="match status" value="1"/>
</dbReference>
<name>A0A6A1WEC8_9ROSI</name>
<dbReference type="InterPro" id="IPR036514">
    <property type="entry name" value="SGNH_hydro_sf"/>
</dbReference>
<reference evidence="4 5" key="1">
    <citation type="journal article" date="2019" name="Plant Biotechnol. J.">
        <title>The red bayberry genome and genetic basis of sex determination.</title>
        <authorList>
            <person name="Jia H.M."/>
            <person name="Jia H.J."/>
            <person name="Cai Q.L."/>
            <person name="Wang Y."/>
            <person name="Zhao H.B."/>
            <person name="Yang W.F."/>
            <person name="Wang G.Y."/>
            <person name="Li Y.H."/>
            <person name="Zhan D.L."/>
            <person name="Shen Y.T."/>
            <person name="Niu Q.F."/>
            <person name="Chang L."/>
            <person name="Qiu J."/>
            <person name="Zhao L."/>
            <person name="Xie H.B."/>
            <person name="Fu W.Y."/>
            <person name="Jin J."/>
            <person name="Li X.W."/>
            <person name="Jiao Y."/>
            <person name="Zhou C.C."/>
            <person name="Tu T."/>
            <person name="Chai C.Y."/>
            <person name="Gao J.L."/>
            <person name="Fan L.J."/>
            <person name="van de Weg E."/>
            <person name="Wang J.Y."/>
            <person name="Gao Z.S."/>
        </authorList>
    </citation>
    <scope>NUCLEOTIDE SEQUENCE [LARGE SCALE GENOMIC DNA]</scope>
    <source>
        <tissue evidence="4">Leaves</tissue>
    </source>
</reference>
<dbReference type="Gene3D" id="3.40.50.1110">
    <property type="entry name" value="SGNH hydrolase"/>
    <property type="match status" value="1"/>
</dbReference>
<proteinExistence type="inferred from homology"/>
<evidence type="ECO:0000256" key="2">
    <source>
        <dbReference type="ARBA" id="ARBA00022801"/>
    </source>
</evidence>
<dbReference type="FunFam" id="3.40.50.1110:FF:000002">
    <property type="entry name" value="isoamyl acetate-hydrolyzing esterase 1 homolog"/>
    <property type="match status" value="1"/>
</dbReference>
<accession>A0A6A1WEC8</accession>
<sequence>MRPKIYLLGDSITEDSFEDGGWGASLANHFSRTGDLDSGFDWLYEIFGTLCYLFDVQVDVVLRGYSGYNTRWVLKVLDKVFHAVEGGDGFEPLAVTVFFGANDACLPDRCSAFQHVPLEEYKRNLLSVISSLKKRWSKTQIILITPPPIDEETRLRFPFIENPLGLPERTNEAAGAYAKACIAVAKECGIPVVDLWTRMQQVPDWQNACLRDGLHLSRGGNRIVFEEVVMKLKDEGLSLEVLPVDLPLLANIDPSDPLKAFQQY</sequence>
<dbReference type="OrthoDB" id="671439at2759"/>
<keyword evidence="3" id="KW-0443">Lipid metabolism</keyword>